<dbReference type="Proteomes" id="UP000007110">
    <property type="component" value="Unassembled WGS sequence"/>
</dbReference>
<reference evidence="2" key="1">
    <citation type="submission" date="2015-02" db="EMBL/GenBank/DDBJ databases">
        <title>Genome sequencing for Strongylocentrotus purpuratus.</title>
        <authorList>
            <person name="Murali S."/>
            <person name="Liu Y."/>
            <person name="Vee V."/>
            <person name="English A."/>
            <person name="Wang M."/>
            <person name="Skinner E."/>
            <person name="Han Y."/>
            <person name="Muzny D.M."/>
            <person name="Worley K.C."/>
            <person name="Gibbs R.A."/>
        </authorList>
    </citation>
    <scope>NUCLEOTIDE SEQUENCE</scope>
</reference>
<protein>
    <submittedName>
        <fullName evidence="1">Uncharacterized protein</fullName>
    </submittedName>
</protein>
<dbReference type="InParanoid" id="A0A7M7N1E2"/>
<dbReference type="AlphaFoldDB" id="A0A7M7N1E2"/>
<reference evidence="1" key="2">
    <citation type="submission" date="2021-01" db="UniProtKB">
        <authorList>
            <consortium name="EnsemblMetazoa"/>
        </authorList>
    </citation>
    <scope>IDENTIFICATION</scope>
</reference>
<sequence length="398" mass="46283">MEQAREMCFFISGQEALDDALGEQVKYVKGQPEREQAFHDFVRKIKEQASIAGKKAKLEGNHQACQNILRSCLHNICSLKEWICHRSNDLVVESETIKESLRRIDIKLEEYWRESKKQREKALTEVEEELMDCMGNVIRKMRTALANETKSMKAFNSDFYEHGVTVVHDWYANIIKSCQRTTRMVCEEYSRDLLATYKKCFQEFPHIHPTAFIEALHEEIFPLDQDSNENKVPSQKRVDHLLRGVTDKGLIAMFATTRKHAEDVDVQNSSSRKESQRMAAGASILFLRIRRWLMAAVDSQLLDKFEVERMEGLDEIKQSCKTDVEQFCDMTDVYYDNHITNALRLPYRNESDERKQGLQDLHNLGHLVIDYRQEAEEIMGKCGLEHSVGYDTVISKTK</sequence>
<accession>A0A7M7N1E2</accession>
<evidence type="ECO:0000313" key="2">
    <source>
        <dbReference type="Proteomes" id="UP000007110"/>
    </source>
</evidence>
<keyword evidence="2" id="KW-1185">Reference proteome</keyword>
<dbReference type="EnsemblMetazoa" id="XM_030973739">
    <property type="protein sequence ID" value="XP_030829599"/>
    <property type="gene ID" value="LOC105441497"/>
</dbReference>
<evidence type="ECO:0000313" key="1">
    <source>
        <dbReference type="EnsemblMetazoa" id="XP_030829599"/>
    </source>
</evidence>
<dbReference type="RefSeq" id="XP_030829599.1">
    <property type="nucleotide sequence ID" value="XM_030973739.1"/>
</dbReference>
<dbReference type="GeneID" id="105441497"/>
<proteinExistence type="predicted"/>
<name>A0A7M7N1E2_STRPU</name>
<organism evidence="1 2">
    <name type="scientific">Strongylocentrotus purpuratus</name>
    <name type="common">Purple sea urchin</name>
    <dbReference type="NCBI Taxonomy" id="7668"/>
    <lineage>
        <taxon>Eukaryota</taxon>
        <taxon>Metazoa</taxon>
        <taxon>Echinodermata</taxon>
        <taxon>Eleutherozoa</taxon>
        <taxon>Echinozoa</taxon>
        <taxon>Echinoidea</taxon>
        <taxon>Euechinoidea</taxon>
        <taxon>Echinacea</taxon>
        <taxon>Camarodonta</taxon>
        <taxon>Echinidea</taxon>
        <taxon>Strongylocentrotidae</taxon>
        <taxon>Strongylocentrotus</taxon>
    </lineage>
</organism>
<dbReference type="KEGG" id="spu:105441497"/>